<dbReference type="KEGG" id="gtr:GLOTRDRAFT_33487"/>
<keyword evidence="3" id="KW-1185">Reference proteome</keyword>
<dbReference type="GO" id="GO:0046983">
    <property type="term" value="F:protein dimerization activity"/>
    <property type="evidence" value="ECO:0007669"/>
    <property type="project" value="InterPro"/>
</dbReference>
<dbReference type="HOGENOM" id="CLU_009123_15_1_1"/>
<dbReference type="InterPro" id="IPR012337">
    <property type="entry name" value="RNaseH-like_sf"/>
</dbReference>
<protein>
    <recommendedName>
        <fullName evidence="1">HAT C-terminal dimerisation domain-containing protein</fullName>
    </recommendedName>
</protein>
<feature type="non-terminal residue" evidence="2">
    <location>
        <position position="1"/>
    </location>
</feature>
<dbReference type="SUPFAM" id="SSF53098">
    <property type="entry name" value="Ribonuclease H-like"/>
    <property type="match status" value="1"/>
</dbReference>
<gene>
    <name evidence="2" type="ORF">GLOTRDRAFT_33487</name>
</gene>
<dbReference type="OrthoDB" id="3241084at2759"/>
<evidence type="ECO:0000313" key="3">
    <source>
        <dbReference type="Proteomes" id="UP000030669"/>
    </source>
</evidence>
<dbReference type="Pfam" id="PF05699">
    <property type="entry name" value="Dimer_Tnp_hAT"/>
    <property type="match status" value="1"/>
</dbReference>
<dbReference type="InterPro" id="IPR008906">
    <property type="entry name" value="HATC_C_dom"/>
</dbReference>
<dbReference type="EMBL" id="KB469297">
    <property type="protein sequence ID" value="EPQ58955.1"/>
    <property type="molecule type" value="Genomic_DNA"/>
</dbReference>
<name>S7RVV8_GLOTA</name>
<reference evidence="2 3" key="1">
    <citation type="journal article" date="2012" name="Science">
        <title>The Paleozoic origin of enzymatic lignin decomposition reconstructed from 31 fungal genomes.</title>
        <authorList>
            <person name="Floudas D."/>
            <person name="Binder M."/>
            <person name="Riley R."/>
            <person name="Barry K."/>
            <person name="Blanchette R.A."/>
            <person name="Henrissat B."/>
            <person name="Martinez A.T."/>
            <person name="Otillar R."/>
            <person name="Spatafora J.W."/>
            <person name="Yadav J.S."/>
            <person name="Aerts A."/>
            <person name="Benoit I."/>
            <person name="Boyd A."/>
            <person name="Carlson A."/>
            <person name="Copeland A."/>
            <person name="Coutinho P.M."/>
            <person name="de Vries R.P."/>
            <person name="Ferreira P."/>
            <person name="Findley K."/>
            <person name="Foster B."/>
            <person name="Gaskell J."/>
            <person name="Glotzer D."/>
            <person name="Gorecki P."/>
            <person name="Heitman J."/>
            <person name="Hesse C."/>
            <person name="Hori C."/>
            <person name="Igarashi K."/>
            <person name="Jurgens J.A."/>
            <person name="Kallen N."/>
            <person name="Kersten P."/>
            <person name="Kohler A."/>
            <person name="Kuees U."/>
            <person name="Kumar T.K.A."/>
            <person name="Kuo A."/>
            <person name="LaButti K."/>
            <person name="Larrondo L.F."/>
            <person name="Lindquist E."/>
            <person name="Ling A."/>
            <person name="Lombard V."/>
            <person name="Lucas S."/>
            <person name="Lundell T."/>
            <person name="Martin R."/>
            <person name="McLaughlin D.J."/>
            <person name="Morgenstern I."/>
            <person name="Morin E."/>
            <person name="Murat C."/>
            <person name="Nagy L.G."/>
            <person name="Nolan M."/>
            <person name="Ohm R.A."/>
            <person name="Patyshakuliyeva A."/>
            <person name="Rokas A."/>
            <person name="Ruiz-Duenas F.J."/>
            <person name="Sabat G."/>
            <person name="Salamov A."/>
            <person name="Samejima M."/>
            <person name="Schmutz J."/>
            <person name="Slot J.C."/>
            <person name="St John F."/>
            <person name="Stenlid J."/>
            <person name="Sun H."/>
            <person name="Sun S."/>
            <person name="Syed K."/>
            <person name="Tsang A."/>
            <person name="Wiebenga A."/>
            <person name="Young D."/>
            <person name="Pisabarro A."/>
            <person name="Eastwood D.C."/>
            <person name="Martin F."/>
            <person name="Cullen D."/>
            <person name="Grigoriev I.V."/>
            <person name="Hibbett D.S."/>
        </authorList>
    </citation>
    <scope>NUCLEOTIDE SEQUENCE [LARGE SCALE GENOMIC DNA]</scope>
    <source>
        <strain evidence="2 3">ATCC 11539</strain>
    </source>
</reference>
<sequence>YPTIFKLALDILPIQGSAVPCERVFSSAKETMTDRRNRIAAELMEALQMLKFSFRHGRHLDFTAGMNKDTELHELEESILVNDQRNGG</sequence>
<dbReference type="AlphaFoldDB" id="S7RVV8"/>
<proteinExistence type="predicted"/>
<dbReference type="OMA" id="HAWKPEV"/>
<dbReference type="eggNOG" id="ENOG502SUR9">
    <property type="taxonomic scope" value="Eukaryota"/>
</dbReference>
<dbReference type="RefSeq" id="XP_007861704.1">
    <property type="nucleotide sequence ID" value="XM_007863513.1"/>
</dbReference>
<organism evidence="2 3">
    <name type="scientific">Gloeophyllum trabeum (strain ATCC 11539 / FP-39264 / Madison 617)</name>
    <name type="common">Brown rot fungus</name>
    <dbReference type="NCBI Taxonomy" id="670483"/>
    <lineage>
        <taxon>Eukaryota</taxon>
        <taxon>Fungi</taxon>
        <taxon>Dikarya</taxon>
        <taxon>Basidiomycota</taxon>
        <taxon>Agaricomycotina</taxon>
        <taxon>Agaricomycetes</taxon>
        <taxon>Gloeophyllales</taxon>
        <taxon>Gloeophyllaceae</taxon>
        <taxon>Gloeophyllum</taxon>
    </lineage>
</organism>
<evidence type="ECO:0000259" key="1">
    <source>
        <dbReference type="Pfam" id="PF05699"/>
    </source>
</evidence>
<feature type="domain" description="HAT C-terminal dimerisation" evidence="1">
    <location>
        <begin position="1"/>
        <end position="51"/>
    </location>
</feature>
<evidence type="ECO:0000313" key="2">
    <source>
        <dbReference type="EMBL" id="EPQ58955.1"/>
    </source>
</evidence>
<dbReference type="GeneID" id="19305500"/>
<accession>S7RVV8</accession>
<dbReference type="Proteomes" id="UP000030669">
    <property type="component" value="Unassembled WGS sequence"/>
</dbReference>